<evidence type="ECO:0000313" key="3">
    <source>
        <dbReference type="Proteomes" id="UP000266723"/>
    </source>
</evidence>
<accession>A0ABQ7EQS9</accession>
<feature type="compositionally biased region" description="Low complexity" evidence="1">
    <location>
        <begin position="8"/>
        <end position="37"/>
    </location>
</feature>
<sequence>MGGGGPPNAGWSGNNNYQQQPGGGMQQPQYQNIYPPNRDGSGNPYQDKKLECTSITRSLRLCLALFWVESVVLSELEGNNCQVEAPSFYAISESLCISANMLALQSGYSAESQIPRAA</sequence>
<evidence type="ECO:0000313" key="2">
    <source>
        <dbReference type="EMBL" id="KAF3605386.1"/>
    </source>
</evidence>
<evidence type="ECO:0000256" key="1">
    <source>
        <dbReference type="SAM" id="MobiDB-lite"/>
    </source>
</evidence>
<keyword evidence="3" id="KW-1185">Reference proteome</keyword>
<name>A0ABQ7EQS9_BRACR</name>
<feature type="region of interest" description="Disordered" evidence="1">
    <location>
        <begin position="1"/>
        <end position="47"/>
    </location>
</feature>
<proteinExistence type="predicted"/>
<dbReference type="EMBL" id="QGKV02000297">
    <property type="protein sequence ID" value="KAF3605386.1"/>
    <property type="molecule type" value="Genomic_DNA"/>
</dbReference>
<gene>
    <name evidence="2" type="ORF">DY000_02050534</name>
</gene>
<reference evidence="2 3" key="1">
    <citation type="journal article" date="2020" name="BMC Genomics">
        <title>Intraspecific diversification of the crop wild relative Brassica cretica Lam. using demographic model selection.</title>
        <authorList>
            <person name="Kioukis A."/>
            <person name="Michalopoulou V.A."/>
            <person name="Briers L."/>
            <person name="Pirintsos S."/>
            <person name="Studholme D.J."/>
            <person name="Pavlidis P."/>
            <person name="Sarris P.F."/>
        </authorList>
    </citation>
    <scope>NUCLEOTIDE SEQUENCE [LARGE SCALE GENOMIC DNA]</scope>
    <source>
        <strain evidence="3">cv. PFS-1207/04</strain>
    </source>
</reference>
<protein>
    <submittedName>
        <fullName evidence="2">Uncharacterized protein</fullName>
    </submittedName>
</protein>
<dbReference type="Proteomes" id="UP000266723">
    <property type="component" value="Unassembled WGS sequence"/>
</dbReference>
<comment type="caution">
    <text evidence="2">The sequence shown here is derived from an EMBL/GenBank/DDBJ whole genome shotgun (WGS) entry which is preliminary data.</text>
</comment>
<organism evidence="2 3">
    <name type="scientific">Brassica cretica</name>
    <name type="common">Mustard</name>
    <dbReference type="NCBI Taxonomy" id="69181"/>
    <lineage>
        <taxon>Eukaryota</taxon>
        <taxon>Viridiplantae</taxon>
        <taxon>Streptophyta</taxon>
        <taxon>Embryophyta</taxon>
        <taxon>Tracheophyta</taxon>
        <taxon>Spermatophyta</taxon>
        <taxon>Magnoliopsida</taxon>
        <taxon>eudicotyledons</taxon>
        <taxon>Gunneridae</taxon>
        <taxon>Pentapetalae</taxon>
        <taxon>rosids</taxon>
        <taxon>malvids</taxon>
        <taxon>Brassicales</taxon>
        <taxon>Brassicaceae</taxon>
        <taxon>Brassiceae</taxon>
        <taxon>Brassica</taxon>
    </lineage>
</organism>